<feature type="domain" description="4Fe-4S ferredoxin-type" evidence="4">
    <location>
        <begin position="85"/>
        <end position="114"/>
    </location>
</feature>
<keyword evidence="6" id="KW-1185">Reference proteome</keyword>
<dbReference type="CDD" id="cd03110">
    <property type="entry name" value="SIMIBI_bact_arch"/>
    <property type="match status" value="1"/>
</dbReference>
<accession>B8CZ67</accession>
<evidence type="ECO:0000256" key="3">
    <source>
        <dbReference type="ARBA" id="ARBA00023014"/>
    </source>
</evidence>
<protein>
    <submittedName>
        <fullName evidence="5">Cobyrinic acid ac-diamide synthase</fullName>
    </submittedName>
</protein>
<dbReference type="Proteomes" id="UP000000719">
    <property type="component" value="Chromosome"/>
</dbReference>
<sequence length="288" mass="31124">MKRVTVISGKGGTGKTTLSASLAVLSENAIIADCDVDAPNLHLLLKPEVVEKRTFKGGKLAVKNPDLCIDCGYCRQVCNFNAITPGFEINPIKCEGCGTCVAMCPQDALELKEVETGNVYISKTEFLPMVHARLNIGAENSGKLVSEVKKLADNIAGREGKDLILVDGPPGIGCPVIASLNEVDLALVVTEPTKSGFSDLKRLLKVINHFGITPLVVINKYDLNKNISKEITGFCQDRGIEIAGKIPFCQGIVSALRLGKIAVNYNEADRARIAIEDIWNNVKKYLKE</sequence>
<dbReference type="GO" id="GO:0051536">
    <property type="term" value="F:iron-sulfur cluster binding"/>
    <property type="evidence" value="ECO:0007669"/>
    <property type="project" value="UniProtKB-KW"/>
</dbReference>
<dbReference type="eggNOG" id="COG1149">
    <property type="taxonomic scope" value="Bacteria"/>
</dbReference>
<dbReference type="InterPro" id="IPR027417">
    <property type="entry name" value="P-loop_NTPase"/>
</dbReference>
<name>B8CZ67_HALOH</name>
<dbReference type="InterPro" id="IPR017900">
    <property type="entry name" value="4Fe4S_Fe_S_CS"/>
</dbReference>
<dbReference type="RefSeq" id="WP_015923556.1">
    <property type="nucleotide sequence ID" value="NC_011899.1"/>
</dbReference>
<dbReference type="AlphaFoldDB" id="B8CZ67"/>
<gene>
    <name evidence="5" type="ordered locus">Hore_18370</name>
</gene>
<dbReference type="Gene3D" id="3.30.70.20">
    <property type="match status" value="1"/>
</dbReference>
<evidence type="ECO:0000256" key="2">
    <source>
        <dbReference type="ARBA" id="ARBA00023004"/>
    </source>
</evidence>
<dbReference type="Pfam" id="PF01656">
    <property type="entry name" value="CbiA"/>
    <property type="match status" value="1"/>
</dbReference>
<dbReference type="Gene3D" id="3.40.50.300">
    <property type="entry name" value="P-loop containing nucleotide triphosphate hydrolases"/>
    <property type="match status" value="1"/>
</dbReference>
<keyword evidence="2" id="KW-0408">Iron</keyword>
<dbReference type="HOGENOM" id="CLU_067767_1_0_9"/>
<dbReference type="GO" id="GO:0046872">
    <property type="term" value="F:metal ion binding"/>
    <property type="evidence" value="ECO:0007669"/>
    <property type="project" value="UniProtKB-KW"/>
</dbReference>
<proteinExistence type="predicted"/>
<dbReference type="PROSITE" id="PS00198">
    <property type="entry name" value="4FE4S_FER_1"/>
    <property type="match status" value="1"/>
</dbReference>
<evidence type="ECO:0000256" key="1">
    <source>
        <dbReference type="ARBA" id="ARBA00022723"/>
    </source>
</evidence>
<dbReference type="PROSITE" id="PS51379">
    <property type="entry name" value="4FE4S_FER_2"/>
    <property type="match status" value="2"/>
</dbReference>
<dbReference type="InterPro" id="IPR002586">
    <property type="entry name" value="CobQ/CobB/MinD/ParA_Nub-bd_dom"/>
</dbReference>
<dbReference type="PANTHER" id="PTHR43534">
    <property type="entry name" value="MIND SUPERFAMILY P-LOOP ATPASE CONTAINING AN INSERTED FERREDOXIN DOMAIN"/>
    <property type="match status" value="1"/>
</dbReference>
<evidence type="ECO:0000259" key="4">
    <source>
        <dbReference type="PROSITE" id="PS51379"/>
    </source>
</evidence>
<organism evidence="5 6">
    <name type="scientific">Halothermothrix orenii (strain H 168 / OCM 544 / DSM 9562)</name>
    <dbReference type="NCBI Taxonomy" id="373903"/>
    <lineage>
        <taxon>Bacteria</taxon>
        <taxon>Bacillati</taxon>
        <taxon>Bacillota</taxon>
        <taxon>Clostridia</taxon>
        <taxon>Halanaerobiales</taxon>
        <taxon>Halothermotrichaceae</taxon>
        <taxon>Halothermothrix</taxon>
    </lineage>
</organism>
<evidence type="ECO:0000313" key="6">
    <source>
        <dbReference type="Proteomes" id="UP000000719"/>
    </source>
</evidence>
<feature type="domain" description="4Fe-4S ferredoxin-type" evidence="4">
    <location>
        <begin position="58"/>
        <end position="84"/>
    </location>
</feature>
<dbReference type="PANTHER" id="PTHR43534:SF1">
    <property type="entry name" value="4FE-4S CLUSTER CONTAINING PARA FAMILY ATPASE PROTEIN"/>
    <property type="match status" value="1"/>
</dbReference>
<evidence type="ECO:0000313" key="5">
    <source>
        <dbReference type="EMBL" id="ACL70586.1"/>
    </source>
</evidence>
<keyword evidence="3" id="KW-0411">Iron-sulfur</keyword>
<dbReference type="STRING" id="373903.Hore_18370"/>
<reference evidence="5 6" key="1">
    <citation type="journal article" date="2009" name="PLoS ONE">
        <title>Genome analysis of the anaerobic thermohalophilic bacterium Halothermothrix orenii.</title>
        <authorList>
            <person name="Mavromatis K."/>
            <person name="Ivanova N."/>
            <person name="Anderson I."/>
            <person name="Lykidis A."/>
            <person name="Hooper S.D."/>
            <person name="Sun H."/>
            <person name="Kunin V."/>
            <person name="Lapidus A."/>
            <person name="Hugenholtz P."/>
            <person name="Patel B."/>
            <person name="Kyrpides N.C."/>
        </authorList>
    </citation>
    <scope>NUCLEOTIDE SEQUENCE [LARGE SCALE GENOMIC DNA]</scope>
    <source>
        <strain evidence="6">H 168 / OCM 544 / DSM 9562</strain>
    </source>
</reference>
<dbReference type="Pfam" id="PF00037">
    <property type="entry name" value="Fer4"/>
    <property type="match status" value="2"/>
</dbReference>
<dbReference type="KEGG" id="hor:Hore_18370"/>
<keyword evidence="1" id="KW-0479">Metal-binding</keyword>
<dbReference type="EMBL" id="CP001098">
    <property type="protein sequence ID" value="ACL70586.1"/>
    <property type="molecule type" value="Genomic_DNA"/>
</dbReference>
<dbReference type="InterPro" id="IPR017896">
    <property type="entry name" value="4Fe4S_Fe-S-bd"/>
</dbReference>
<dbReference type="SUPFAM" id="SSF52540">
    <property type="entry name" value="P-loop containing nucleoside triphosphate hydrolases"/>
    <property type="match status" value="1"/>
</dbReference>
<dbReference type="OrthoDB" id="9778602at2"/>